<comment type="caution">
    <text evidence="1">The sequence shown here is derived from an EMBL/GenBank/DDBJ whole genome shotgun (WGS) entry which is preliminary data.</text>
</comment>
<keyword evidence="2" id="KW-1185">Reference proteome</keyword>
<reference evidence="1 2" key="1">
    <citation type="submission" date="2024-04" db="EMBL/GenBank/DDBJ databases">
        <title>Tritrichomonas musculus Genome.</title>
        <authorList>
            <person name="Alves-Ferreira E."/>
            <person name="Grigg M."/>
            <person name="Lorenzi H."/>
            <person name="Galac M."/>
        </authorList>
    </citation>
    <scope>NUCLEOTIDE SEQUENCE [LARGE SCALE GENOMIC DNA]</scope>
    <source>
        <strain evidence="1 2">EAF2021</strain>
    </source>
</reference>
<evidence type="ECO:0000313" key="1">
    <source>
        <dbReference type="EMBL" id="KAK8878271.1"/>
    </source>
</evidence>
<gene>
    <name evidence="1" type="ORF">M9Y10_005036</name>
</gene>
<protein>
    <recommendedName>
        <fullName evidence="3">Importin N-terminal domain-containing protein</fullName>
    </recommendedName>
</protein>
<sequence length="1026" mass="117760">MKFVQLLIDTLNNSNEVREQAERTLNQLKEANYQHFLFKLLKNILKTDNPASFYISFSIILQDIRSRKLFSNEEIFNLFMPNFQNILSQIFATDKLNSSTCNILSLILSSISLNFPETGVNQFLIMSISQFPQLQCFFIITLSTILAQSKNDAPFEVYLSILSLPNNSHEDYNSKMLLLFSIIQHFPQNAEHIYSILSQFISNIPDESIQNFLHLFSINIHQLTVFFEEYITTILSFITNCIETHQNELSIQAEAIECLTNIAISFKHSHDIINNILSIILQMIEAQNMENEPVLKESIHIISRNLQSTFLDELSNIQNEKKIQYSYLLALSEIDEYASFKMLNHTIDYFNQIVSFLNIGNNQVPDINLFRMKRAAFLAIENLCNIIGPTFQQDNFDNLFTFLCKELTTESNFQLVISILRCLSNFLKKVKFNSIDEKVTFLFNFLIQLFMNSKEETVMTEALTTMSYLATSLSSSFIEFYPSLIQMMSQIDLSIQSELSVPVIRLCDVCISSIQKVTFTKSIENLNRDQLMPLFLYSIEMRNRVESESDFFFVSRAIISFINFLGDSAAPILLQQVVPMALSSASSEIEVTRLPEGHGVESVPGFLCVSPLDFAKVSTIQSVELSLETLLDSLAVLRDQFCHFSKVALQIASNWISYTFILPRVRSLSWALLNQLVLYFGGKSDIDLNATFSLFLNRPQLEIGSNDSCLVLLNAMSVGIERKCIDLAVIPSLLGAFMSSLQNKYQNFFNDDIENFEDDDQLLRNETKFFKFCVKNFPEIGGQFFRETVGPFIPQMVKIQAFLDFVIKVTTVYIITSHDMTVFADFEKILFDSLSDLESETAMKSIGNFLCQRNFTFPIDFYVISFQKMCEILNDDVSFENDSLCLYNETILSFTKLLCYHSDIFASYKNGIGLKNALRLWFNSIPKVLNNKKNFFVFDFLSYLIREKLNDLLEIVGPAELIKLLLNSIGQKGVSKENAKIFISFIQNFISTKGNPFTTTDENQNSLLNELELLRLQKIMELFENK</sequence>
<name>A0ABR2JKJ0_9EUKA</name>
<dbReference type="Gene3D" id="1.25.10.10">
    <property type="entry name" value="Leucine-rich Repeat Variant"/>
    <property type="match status" value="1"/>
</dbReference>
<proteinExistence type="predicted"/>
<dbReference type="InterPro" id="IPR011989">
    <property type="entry name" value="ARM-like"/>
</dbReference>
<evidence type="ECO:0008006" key="3">
    <source>
        <dbReference type="Google" id="ProtNLM"/>
    </source>
</evidence>
<organism evidence="1 2">
    <name type="scientific">Tritrichomonas musculus</name>
    <dbReference type="NCBI Taxonomy" id="1915356"/>
    <lineage>
        <taxon>Eukaryota</taxon>
        <taxon>Metamonada</taxon>
        <taxon>Parabasalia</taxon>
        <taxon>Tritrichomonadida</taxon>
        <taxon>Tritrichomonadidae</taxon>
        <taxon>Tritrichomonas</taxon>
    </lineage>
</organism>
<dbReference type="InterPro" id="IPR016024">
    <property type="entry name" value="ARM-type_fold"/>
</dbReference>
<accession>A0ABR2JKJ0</accession>
<dbReference type="SUPFAM" id="SSF48371">
    <property type="entry name" value="ARM repeat"/>
    <property type="match status" value="1"/>
</dbReference>
<dbReference type="EMBL" id="JAPFFF010000011">
    <property type="protein sequence ID" value="KAK8878271.1"/>
    <property type="molecule type" value="Genomic_DNA"/>
</dbReference>
<evidence type="ECO:0000313" key="2">
    <source>
        <dbReference type="Proteomes" id="UP001470230"/>
    </source>
</evidence>
<dbReference type="Proteomes" id="UP001470230">
    <property type="component" value="Unassembled WGS sequence"/>
</dbReference>